<reference evidence="2" key="3">
    <citation type="submission" date="2025-08" db="UniProtKB">
        <authorList>
            <consortium name="RefSeq"/>
        </authorList>
    </citation>
    <scope>IDENTIFICATION</scope>
    <source>
        <strain evidence="2">CBS 342.82</strain>
    </source>
</reference>
<organism evidence="2">
    <name type="scientific">Dissoconium aciculare CBS 342.82</name>
    <dbReference type="NCBI Taxonomy" id="1314786"/>
    <lineage>
        <taxon>Eukaryota</taxon>
        <taxon>Fungi</taxon>
        <taxon>Dikarya</taxon>
        <taxon>Ascomycota</taxon>
        <taxon>Pezizomycotina</taxon>
        <taxon>Dothideomycetes</taxon>
        <taxon>Dothideomycetidae</taxon>
        <taxon>Mycosphaerellales</taxon>
        <taxon>Dissoconiaceae</taxon>
        <taxon>Dissoconium</taxon>
    </lineage>
</organism>
<accession>A0A6J3MHC8</accession>
<dbReference type="Proteomes" id="UP000504637">
    <property type="component" value="Unplaced"/>
</dbReference>
<proteinExistence type="predicted"/>
<protein>
    <submittedName>
        <fullName evidence="2">Uncharacterized protein</fullName>
    </submittedName>
</protein>
<keyword evidence="1" id="KW-1185">Reference proteome</keyword>
<dbReference type="RefSeq" id="XP_033464130.1">
    <property type="nucleotide sequence ID" value="XM_033608790.1"/>
</dbReference>
<gene>
    <name evidence="2" type="ORF">K489DRAFT_6385</name>
</gene>
<dbReference type="GeneID" id="54366590"/>
<evidence type="ECO:0000313" key="2">
    <source>
        <dbReference type="RefSeq" id="XP_033464130.1"/>
    </source>
</evidence>
<evidence type="ECO:0000313" key="1">
    <source>
        <dbReference type="Proteomes" id="UP000504637"/>
    </source>
</evidence>
<name>A0A6J3MHC8_9PEZI</name>
<dbReference type="AlphaFoldDB" id="A0A6J3MHC8"/>
<reference evidence="2" key="2">
    <citation type="submission" date="2020-04" db="EMBL/GenBank/DDBJ databases">
        <authorList>
            <consortium name="NCBI Genome Project"/>
        </authorList>
    </citation>
    <scope>NUCLEOTIDE SEQUENCE</scope>
    <source>
        <strain evidence="2">CBS 342.82</strain>
    </source>
</reference>
<sequence>MLAISIGTSAIAALYSRLSVSVFSAVEAPSLMVASIGAAGAASHLTSYPGLDAACSPSVPSIGVAVCGRTVVALARSATVSNALSIIAWKFAVTSKSSASSSCSDLIFPAAGYCSNLAFSAASSCSNLVFSAALCRRSKFRG</sequence>
<reference evidence="2" key="1">
    <citation type="submission" date="2020-01" db="EMBL/GenBank/DDBJ databases">
        <authorList>
            <consortium name="DOE Joint Genome Institute"/>
            <person name="Haridas S."/>
            <person name="Albert R."/>
            <person name="Binder M."/>
            <person name="Bloem J."/>
            <person name="Labutti K."/>
            <person name="Salamov A."/>
            <person name="Andreopoulos B."/>
            <person name="Baker S.E."/>
            <person name="Barry K."/>
            <person name="Bills G."/>
            <person name="Bluhm B.H."/>
            <person name="Cannon C."/>
            <person name="Castanera R."/>
            <person name="Culley D.E."/>
            <person name="Daum C."/>
            <person name="Ezra D."/>
            <person name="Gonzalez J.B."/>
            <person name="Henrissat B."/>
            <person name="Kuo A."/>
            <person name="Liang C."/>
            <person name="Lipzen A."/>
            <person name="Lutzoni F."/>
            <person name="Magnuson J."/>
            <person name="Mondo S."/>
            <person name="Nolan M."/>
            <person name="Ohm R."/>
            <person name="Pangilinan J."/>
            <person name="Park H.-J."/>
            <person name="Ramirez L."/>
            <person name="Alfaro M."/>
            <person name="Sun H."/>
            <person name="Tritt A."/>
            <person name="Yoshinaga Y."/>
            <person name="Zwiers L.-H."/>
            <person name="Turgeon B.G."/>
            <person name="Goodwin S.B."/>
            <person name="Spatafora J.W."/>
            <person name="Crous P.W."/>
            <person name="Grigoriev I.V."/>
        </authorList>
    </citation>
    <scope>NUCLEOTIDE SEQUENCE</scope>
    <source>
        <strain evidence="2">CBS 342.82</strain>
    </source>
</reference>